<proteinExistence type="predicted"/>
<keyword evidence="2" id="KW-0732">Signal</keyword>
<name>A0A2Z4FHW7_9DELT</name>
<organism evidence="3 4">
    <name type="scientific">Bradymonas sediminis</name>
    <dbReference type="NCBI Taxonomy" id="1548548"/>
    <lineage>
        <taxon>Bacteria</taxon>
        <taxon>Deltaproteobacteria</taxon>
        <taxon>Bradymonadales</taxon>
        <taxon>Bradymonadaceae</taxon>
        <taxon>Bradymonas</taxon>
    </lineage>
</organism>
<dbReference type="KEGG" id="bsed:DN745_03780"/>
<dbReference type="Proteomes" id="UP000249799">
    <property type="component" value="Chromosome"/>
</dbReference>
<feature type="compositionally biased region" description="Low complexity" evidence="1">
    <location>
        <begin position="42"/>
        <end position="60"/>
    </location>
</feature>
<reference evidence="3 4" key="1">
    <citation type="submission" date="2018-06" db="EMBL/GenBank/DDBJ databases">
        <title>Lujinxingia sediminis gen. nov. sp. nov., a new facultative anaerobic member of the class Deltaproteobacteria, and proposal of Lujinxingaceae fam. nov.</title>
        <authorList>
            <person name="Guo L.-Y."/>
            <person name="Li C.-M."/>
            <person name="Wang S."/>
            <person name="Du Z.-J."/>
        </authorList>
    </citation>
    <scope>NUCLEOTIDE SEQUENCE [LARGE SCALE GENOMIC DNA]</scope>
    <source>
        <strain evidence="3 4">FA350</strain>
    </source>
</reference>
<feature type="signal peptide" evidence="2">
    <location>
        <begin position="1"/>
        <end position="24"/>
    </location>
</feature>
<evidence type="ECO:0000256" key="2">
    <source>
        <dbReference type="SAM" id="SignalP"/>
    </source>
</evidence>
<feature type="chain" id="PRO_5016336323" evidence="2">
    <location>
        <begin position="25"/>
        <end position="156"/>
    </location>
</feature>
<accession>A0A2Z4FHW7</accession>
<evidence type="ECO:0000313" key="3">
    <source>
        <dbReference type="EMBL" id="AWV88509.1"/>
    </source>
</evidence>
<dbReference type="EMBL" id="CP030032">
    <property type="protein sequence ID" value="AWV88509.1"/>
    <property type="molecule type" value="Genomic_DNA"/>
</dbReference>
<evidence type="ECO:0000256" key="1">
    <source>
        <dbReference type="SAM" id="MobiDB-lite"/>
    </source>
</evidence>
<dbReference type="AlphaFoldDB" id="A0A2Z4FHW7"/>
<evidence type="ECO:0000313" key="4">
    <source>
        <dbReference type="Proteomes" id="UP000249799"/>
    </source>
</evidence>
<keyword evidence="4" id="KW-1185">Reference proteome</keyword>
<sequence>MSTCARTLAGAALVVLMASMLVGCSVTNTRVITATHWGAQQTGASGAQRAQQSAPQPEAAPVDDAEGQGGEQPVAAQPVAIAAAPAGANGYTDMTLYIGYTQTTTSEMMTISDDNAPLAVESRMRFCNLKEDASLVCTESPDLNRMLNPHIYEARR</sequence>
<dbReference type="PROSITE" id="PS51257">
    <property type="entry name" value="PROKAR_LIPOPROTEIN"/>
    <property type="match status" value="1"/>
</dbReference>
<feature type="region of interest" description="Disordered" evidence="1">
    <location>
        <begin position="42"/>
        <end position="76"/>
    </location>
</feature>
<protein>
    <submittedName>
        <fullName evidence="3">Uncharacterized protein</fullName>
    </submittedName>
</protein>
<gene>
    <name evidence="3" type="ORF">DN745_03780</name>
</gene>